<dbReference type="OrthoDB" id="9789991at2"/>
<keyword evidence="4" id="KW-1185">Reference proteome</keyword>
<dbReference type="AlphaFoldDB" id="A0A7C8HGF8"/>
<organism evidence="3 4">
    <name type="scientific">Defluviitalea raffinosedens</name>
    <dbReference type="NCBI Taxonomy" id="1450156"/>
    <lineage>
        <taxon>Bacteria</taxon>
        <taxon>Bacillati</taxon>
        <taxon>Bacillota</taxon>
        <taxon>Clostridia</taxon>
        <taxon>Lachnospirales</taxon>
        <taxon>Defluviitaleaceae</taxon>
        <taxon>Defluviitalea</taxon>
    </lineage>
</organism>
<dbReference type="Gene3D" id="1.10.287.4300">
    <property type="entry name" value="Stage III sporulation protein AH-like"/>
    <property type="match status" value="1"/>
</dbReference>
<accession>A0A7C8HGF8</accession>
<dbReference type="InterPro" id="IPR038503">
    <property type="entry name" value="SpoIIIAH_sf"/>
</dbReference>
<dbReference type="Pfam" id="PF12685">
    <property type="entry name" value="SpoIIIAH"/>
    <property type="match status" value="1"/>
</dbReference>
<protein>
    <submittedName>
        <fullName evidence="3">Uncharacterized protein</fullName>
    </submittedName>
</protein>
<evidence type="ECO:0000256" key="1">
    <source>
        <dbReference type="SAM" id="Coils"/>
    </source>
</evidence>
<comment type="caution">
    <text evidence="3">The sequence shown here is derived from an EMBL/GenBank/DDBJ whole genome shotgun (WGS) entry which is preliminary data.</text>
</comment>
<feature type="coiled-coil region" evidence="1">
    <location>
        <begin position="142"/>
        <end position="176"/>
    </location>
</feature>
<feature type="transmembrane region" description="Helical" evidence="2">
    <location>
        <begin position="6"/>
        <end position="26"/>
    </location>
</feature>
<dbReference type="Proteomes" id="UP000483018">
    <property type="component" value="Unassembled WGS sequence"/>
</dbReference>
<keyword evidence="1" id="KW-0175">Coiled coil</keyword>
<keyword evidence="2" id="KW-0812">Transmembrane</keyword>
<dbReference type="InterPro" id="IPR024232">
    <property type="entry name" value="SpoIIIAH"/>
</dbReference>
<keyword evidence="2" id="KW-0472">Membrane</keyword>
<evidence type="ECO:0000313" key="4">
    <source>
        <dbReference type="Proteomes" id="UP000483018"/>
    </source>
</evidence>
<dbReference type="RefSeq" id="WP_158739139.1">
    <property type="nucleotide sequence ID" value="NZ_WSLF01000001.1"/>
</dbReference>
<sequence>MFVFKRNQIIVTALVAMIAIAGYLNYTDSSRMKDAEVVYDEELDVTSSIPDDAMIMETMETTDPSDGIIGEALTNDPELLALDDFEQASTDKDSLAVASGEETADNEDPGAAVFVNSSTDTPYFAQAKLDREQARAQEKEILTQLLNNKDLEKDKKSKAAEEMLNLQKRIEKESATEAMIEAKGFKEVYVRINDNGVDVVVNKEKLTEQELAQIEKIVRNATGFDVDKIQIIPLK</sequence>
<proteinExistence type="predicted"/>
<evidence type="ECO:0000256" key="2">
    <source>
        <dbReference type="SAM" id="Phobius"/>
    </source>
</evidence>
<dbReference type="EMBL" id="WSLF01000001">
    <property type="protein sequence ID" value="KAE9637229.1"/>
    <property type="molecule type" value="Genomic_DNA"/>
</dbReference>
<reference evidence="3 4" key="1">
    <citation type="submission" date="2019-12" db="EMBL/GenBank/DDBJ databases">
        <title>Defluviitalea raffinosedens, isolated from a biogas fermenter, genome sequencing and characterization.</title>
        <authorList>
            <person name="Rettenmaier R."/>
            <person name="Schneider M."/>
            <person name="Neuhaus K."/>
            <person name="Liebl W."/>
            <person name="Zverlov V."/>
        </authorList>
    </citation>
    <scope>NUCLEOTIDE SEQUENCE [LARGE SCALE GENOMIC DNA]</scope>
    <source>
        <strain evidence="3 4">249c-K6</strain>
    </source>
</reference>
<evidence type="ECO:0000313" key="3">
    <source>
        <dbReference type="EMBL" id="KAE9637229.1"/>
    </source>
</evidence>
<gene>
    <name evidence="3" type="ORF">GND95_02015</name>
</gene>
<name>A0A7C8HGF8_9FIRM</name>
<keyword evidence="2" id="KW-1133">Transmembrane helix</keyword>